<protein>
    <submittedName>
        <fullName evidence="2">Uncharacterized protein</fullName>
    </submittedName>
</protein>
<dbReference type="InterPro" id="IPR036691">
    <property type="entry name" value="Endo/exonu/phosph_ase_sf"/>
</dbReference>
<dbReference type="SUPFAM" id="SSF56219">
    <property type="entry name" value="DNase I-like"/>
    <property type="match status" value="1"/>
</dbReference>
<sequence length="644" mass="70144">AGGVAQLASALKTVAESIGTLKFANGDAIAKQLAGVADALQEAPETQTKSRAARLAEAAKELEYANKQYEWAFEQAEIAQQKAEKAKAAPEERADAVVKARREIEEMQQGGKPNTSQRSILEQVLDADADLLSPGDVQIAEVEQVFARSGDLGERGRTAVDDAKRRVLGQLQRGAGGFAGQLKQRLQAAKLKAEQERAEIQQACRKRKRRIFCANIARWGPTVLSWLRRDGARQLGDVYALQGARLAHRERDSTVRKLQKAGFSAVFAAARASDRGQTGACGGAGVLVKGCLKATSHRHSAHAWFLIIFIYLGPSHPAASGENPGKLTALAAFLSVVRAPWVLCGGFNRPCEDMVKSGWTTALGPTAYVGLDTDQRTCFLGDAPPSNIDYALVSDGGQRLVRGIQLVRDVPWPPHIGLDIAIRADVGSNRSRTMDETGGAPLGSVVDGLSEFALRRDAQLPQRRNCDARNVDYLQGAAEDRRAEVSSMESTTVGPNSELNDVMDCAGARKALQQMPPLDRLSARSLEIDAINVDDAWEVADEMHHGPTSTAPPYIQNCAAYHVDPDSADQLGATCRRLTSTLETYYYTAYHIPLEDRHHFLGRGQACEFKTQQTRESDHHQRCASDRSDWWGRAENIFSTLVKL</sequence>
<feature type="non-terminal residue" evidence="2">
    <location>
        <position position="1"/>
    </location>
</feature>
<feature type="coiled-coil region" evidence="1">
    <location>
        <begin position="179"/>
        <end position="206"/>
    </location>
</feature>
<gene>
    <name evidence="2" type="ORF">PCOR1329_LOCUS29078</name>
</gene>
<evidence type="ECO:0000313" key="2">
    <source>
        <dbReference type="EMBL" id="CAK0830429.1"/>
    </source>
</evidence>
<evidence type="ECO:0000313" key="3">
    <source>
        <dbReference type="Proteomes" id="UP001189429"/>
    </source>
</evidence>
<accession>A0ABN9SEF5</accession>
<keyword evidence="3" id="KW-1185">Reference proteome</keyword>
<comment type="caution">
    <text evidence="2">The sequence shown here is derived from an EMBL/GenBank/DDBJ whole genome shotgun (WGS) entry which is preliminary data.</text>
</comment>
<reference evidence="2" key="1">
    <citation type="submission" date="2023-10" db="EMBL/GenBank/DDBJ databases">
        <authorList>
            <person name="Chen Y."/>
            <person name="Shah S."/>
            <person name="Dougan E. K."/>
            <person name="Thang M."/>
            <person name="Chan C."/>
        </authorList>
    </citation>
    <scope>NUCLEOTIDE SEQUENCE [LARGE SCALE GENOMIC DNA]</scope>
</reference>
<dbReference type="EMBL" id="CAUYUJ010010881">
    <property type="protein sequence ID" value="CAK0830429.1"/>
    <property type="molecule type" value="Genomic_DNA"/>
</dbReference>
<evidence type="ECO:0000256" key="1">
    <source>
        <dbReference type="SAM" id="Coils"/>
    </source>
</evidence>
<name>A0ABN9SEF5_9DINO</name>
<dbReference type="Proteomes" id="UP001189429">
    <property type="component" value="Unassembled WGS sequence"/>
</dbReference>
<proteinExistence type="predicted"/>
<feature type="non-terminal residue" evidence="2">
    <location>
        <position position="644"/>
    </location>
</feature>
<keyword evidence="1" id="KW-0175">Coiled coil</keyword>
<organism evidence="2 3">
    <name type="scientific">Prorocentrum cordatum</name>
    <dbReference type="NCBI Taxonomy" id="2364126"/>
    <lineage>
        <taxon>Eukaryota</taxon>
        <taxon>Sar</taxon>
        <taxon>Alveolata</taxon>
        <taxon>Dinophyceae</taxon>
        <taxon>Prorocentrales</taxon>
        <taxon>Prorocentraceae</taxon>
        <taxon>Prorocentrum</taxon>
    </lineage>
</organism>